<name>A0A6L7GR67_9ACTN</name>
<proteinExistence type="predicted"/>
<dbReference type="InterPro" id="IPR037050">
    <property type="entry name" value="DUF1254_sf"/>
</dbReference>
<dbReference type="InterPro" id="IPR037049">
    <property type="entry name" value="DUF1214_C_sf"/>
</dbReference>
<protein>
    <submittedName>
        <fullName evidence="3">DUF1254 domain-containing protein</fullName>
    </submittedName>
</protein>
<evidence type="ECO:0000259" key="2">
    <source>
        <dbReference type="Pfam" id="PF06863"/>
    </source>
</evidence>
<reference evidence="3 4" key="1">
    <citation type="submission" date="2019-11" db="EMBL/GenBank/DDBJ databases">
        <title>Gordonia sp. nov., a novel actinobacterium isolated from mangrove soil in Hainan.</title>
        <authorList>
            <person name="Huang X."/>
            <person name="Xie Y."/>
            <person name="Chu X."/>
            <person name="Xiao K."/>
        </authorList>
    </citation>
    <scope>NUCLEOTIDE SEQUENCE [LARGE SCALE GENOMIC DNA]</scope>
    <source>
        <strain evidence="3 4">HNM0687</strain>
    </source>
</reference>
<dbReference type="Gene3D" id="2.60.120.600">
    <property type="entry name" value="Domain of unknown function DUF1214, C-terminal domain"/>
    <property type="match status" value="1"/>
</dbReference>
<feature type="domain" description="DUF1214" evidence="1">
    <location>
        <begin position="359"/>
        <end position="465"/>
    </location>
</feature>
<dbReference type="AlphaFoldDB" id="A0A6L7GR67"/>
<dbReference type="EMBL" id="WMBR01000002">
    <property type="protein sequence ID" value="MXP21671.1"/>
    <property type="molecule type" value="Genomic_DNA"/>
</dbReference>
<dbReference type="Pfam" id="PF06742">
    <property type="entry name" value="DUF1214"/>
    <property type="match status" value="1"/>
</dbReference>
<dbReference type="InterPro" id="IPR010679">
    <property type="entry name" value="DUF1254"/>
</dbReference>
<accession>A0A6L7GR67</accession>
<evidence type="ECO:0000313" key="3">
    <source>
        <dbReference type="EMBL" id="MXP21671.1"/>
    </source>
</evidence>
<feature type="domain" description="DUF1254" evidence="2">
    <location>
        <begin position="87"/>
        <end position="216"/>
    </location>
</feature>
<keyword evidence="4" id="KW-1185">Reference proteome</keyword>
<dbReference type="Proteomes" id="UP000475545">
    <property type="component" value="Unassembled WGS sequence"/>
</dbReference>
<organism evidence="3 4">
    <name type="scientific">Gordonia mangrovi</name>
    <dbReference type="NCBI Taxonomy" id="2665643"/>
    <lineage>
        <taxon>Bacteria</taxon>
        <taxon>Bacillati</taxon>
        <taxon>Actinomycetota</taxon>
        <taxon>Actinomycetes</taxon>
        <taxon>Mycobacteriales</taxon>
        <taxon>Gordoniaceae</taxon>
        <taxon>Gordonia</taxon>
    </lineage>
</organism>
<evidence type="ECO:0000313" key="4">
    <source>
        <dbReference type="Proteomes" id="UP000475545"/>
    </source>
</evidence>
<evidence type="ECO:0000259" key="1">
    <source>
        <dbReference type="Pfam" id="PF06742"/>
    </source>
</evidence>
<dbReference type="PANTHER" id="PTHR36509:SF2">
    <property type="entry name" value="BLL3101 PROTEIN"/>
    <property type="match status" value="1"/>
</dbReference>
<dbReference type="InterPro" id="IPR010621">
    <property type="entry name" value="DUF1214"/>
</dbReference>
<dbReference type="Pfam" id="PF06863">
    <property type="entry name" value="DUF1254"/>
    <property type="match status" value="1"/>
</dbReference>
<dbReference type="Gene3D" id="2.60.40.1610">
    <property type="entry name" value="Domain of unknown function DUF1254"/>
    <property type="match status" value="1"/>
</dbReference>
<gene>
    <name evidence="3" type="ORF">GIY30_09960</name>
</gene>
<dbReference type="PANTHER" id="PTHR36509">
    <property type="entry name" value="BLL3101 PROTEIN"/>
    <property type="match status" value="1"/>
</dbReference>
<dbReference type="SUPFAM" id="SSF160935">
    <property type="entry name" value="VPA0735-like"/>
    <property type="match status" value="1"/>
</dbReference>
<comment type="caution">
    <text evidence="3">The sequence shown here is derived from an EMBL/GenBank/DDBJ whole genome shotgun (WGS) entry which is preliminary data.</text>
</comment>
<sequence>MRPRHNGASRTTRRTVLGVAITVMALLWTIVCSSAAAATPRLPITSLDEAATAAYTYTYPLVSMEVTRRQNTNVPVPIPAIGIAPTNQLGSKDNLPDASFKGVVRTNVDTLYTSMLYDVAAEPIVISVPDMGDRYHVFSIMDMWTDTTAAPGSRTVGDGQAYRFAIVGPNWKGTLPAGIREYRMATDTGWMIGRIQVNEPNDIPAVQGLQRQLSAVPLSSLGRPYLPLPNTDLHPEWPRNVKVGDYIAALSPQEYWDLYYEARSHTQTRPGDEELLADLARYGWSPNHRLDLASLSAADRAVWTKAWPATRGRLDFANTTPQVDGWRTPVENIGAYGTDYLARAVTAARLLGANLPEDAVYAMGENTGDGRPLRADQNYVLHFDKDQVPDVRAFWSLTLYDEQGYLAANPINRYAVRGERLRTNPDGSIDIYIQRENPGSGRESNWLPMPADGQASLVLRLYWPSEQIVDGNWNPPAVTRAG</sequence>